<dbReference type="EMBL" id="QKWP01000095">
    <property type="protein sequence ID" value="RIB27553.1"/>
    <property type="molecule type" value="Genomic_DNA"/>
</dbReference>
<reference evidence="2 3" key="1">
    <citation type="submission" date="2018-06" db="EMBL/GenBank/DDBJ databases">
        <title>Comparative genomics reveals the genomic features of Rhizophagus irregularis, R. cerebriforme, R. diaphanum and Gigaspora rosea, and their symbiotic lifestyle signature.</title>
        <authorList>
            <person name="Morin E."/>
            <person name="San Clemente H."/>
            <person name="Chen E.C.H."/>
            <person name="De La Providencia I."/>
            <person name="Hainaut M."/>
            <person name="Kuo A."/>
            <person name="Kohler A."/>
            <person name="Murat C."/>
            <person name="Tang N."/>
            <person name="Roy S."/>
            <person name="Loubradou J."/>
            <person name="Henrissat B."/>
            <person name="Grigoriev I.V."/>
            <person name="Corradi N."/>
            <person name="Roux C."/>
            <person name="Martin F.M."/>
        </authorList>
    </citation>
    <scope>NUCLEOTIDE SEQUENCE [LARGE SCALE GENOMIC DNA]</scope>
    <source>
        <strain evidence="2 3">DAOM 194757</strain>
    </source>
</reference>
<dbReference type="Proteomes" id="UP000266673">
    <property type="component" value="Unassembled WGS sequence"/>
</dbReference>
<feature type="region of interest" description="Disordered" evidence="1">
    <location>
        <begin position="104"/>
        <end position="123"/>
    </location>
</feature>
<sequence length="298" mass="34908">MATLIANRFELIETTEFKKVDLYAIKFKSLLSQINLDKGLLDRFIVGMILSSLKRNNTTFVTVAAPKDLNEAITAARRVEACNYYRQYSTNRQKALQQLESELKTKRKKGTKAQNPEIDETRQEMNAHQNLMPERSHRSDNKEGSQLLQYPNQKRNLEQVLKQLLPIQKANLLSMNEKVTTIVVIATSSKAKMLDKVRNVKIVIKDIVIPTTFYIIEPTEETLLNLKPYEEKRKYDSEGDDTFDEFNYEEDEEIDEVERYFLEEYYEENLALFLTNIEEVPMKENKKETNIVEKFDKL</sequence>
<evidence type="ECO:0000313" key="3">
    <source>
        <dbReference type="Proteomes" id="UP000266673"/>
    </source>
</evidence>
<accession>A0A397W5K7</accession>
<keyword evidence="3" id="KW-1185">Reference proteome</keyword>
<dbReference type="AlphaFoldDB" id="A0A397W5K7"/>
<proteinExistence type="predicted"/>
<evidence type="ECO:0000256" key="1">
    <source>
        <dbReference type="SAM" id="MobiDB-lite"/>
    </source>
</evidence>
<organism evidence="2 3">
    <name type="scientific">Gigaspora rosea</name>
    <dbReference type="NCBI Taxonomy" id="44941"/>
    <lineage>
        <taxon>Eukaryota</taxon>
        <taxon>Fungi</taxon>
        <taxon>Fungi incertae sedis</taxon>
        <taxon>Mucoromycota</taxon>
        <taxon>Glomeromycotina</taxon>
        <taxon>Glomeromycetes</taxon>
        <taxon>Diversisporales</taxon>
        <taxon>Gigasporaceae</taxon>
        <taxon>Gigaspora</taxon>
    </lineage>
</organism>
<evidence type="ECO:0000313" key="2">
    <source>
        <dbReference type="EMBL" id="RIB27553.1"/>
    </source>
</evidence>
<name>A0A397W5K7_9GLOM</name>
<protein>
    <submittedName>
        <fullName evidence="2">Uncharacterized protein</fullName>
    </submittedName>
</protein>
<gene>
    <name evidence="2" type="ORF">C2G38_2160315</name>
</gene>
<comment type="caution">
    <text evidence="2">The sequence shown here is derived from an EMBL/GenBank/DDBJ whole genome shotgun (WGS) entry which is preliminary data.</text>
</comment>